<keyword evidence="1" id="KW-0812">Transmembrane</keyword>
<keyword evidence="3" id="KW-1185">Reference proteome</keyword>
<organism evidence="2 3">
    <name type="scientific">Vicingus serpentipes</name>
    <dbReference type="NCBI Taxonomy" id="1926625"/>
    <lineage>
        <taxon>Bacteria</taxon>
        <taxon>Pseudomonadati</taxon>
        <taxon>Bacteroidota</taxon>
        <taxon>Flavobacteriia</taxon>
        <taxon>Flavobacteriales</taxon>
        <taxon>Vicingaceae</taxon>
        <taxon>Vicingus</taxon>
    </lineage>
</organism>
<gene>
    <name evidence="2" type="ORF">FRY74_00105</name>
</gene>
<sequence>MELQSDKGKTVAILSYITIIGFIIALVMNNDQNNKSDLGVFHLRQALGIYLTGIVLSIAQGIFLFIPFLGWIINAAISLSMIALFIFWILGLITAVNSEKKAIPVVGDLYQSLFSSIA</sequence>
<name>A0A5C6RWB7_9FLAO</name>
<dbReference type="RefSeq" id="WP_147097425.1">
    <property type="nucleotide sequence ID" value="NZ_VOOS01000001.1"/>
</dbReference>
<dbReference type="AlphaFoldDB" id="A0A5C6RWB7"/>
<evidence type="ECO:0000313" key="2">
    <source>
        <dbReference type="EMBL" id="TXB66621.1"/>
    </source>
</evidence>
<keyword evidence="1" id="KW-0472">Membrane</keyword>
<dbReference type="EMBL" id="VOOS01000001">
    <property type="protein sequence ID" value="TXB66621.1"/>
    <property type="molecule type" value="Genomic_DNA"/>
</dbReference>
<feature type="transmembrane region" description="Helical" evidence="1">
    <location>
        <begin position="12"/>
        <end position="28"/>
    </location>
</feature>
<comment type="caution">
    <text evidence="2">The sequence shown here is derived from an EMBL/GenBank/DDBJ whole genome shotgun (WGS) entry which is preliminary data.</text>
</comment>
<accession>A0A5C6RWB7</accession>
<feature type="transmembrane region" description="Helical" evidence="1">
    <location>
        <begin position="49"/>
        <end position="69"/>
    </location>
</feature>
<reference evidence="2 3" key="1">
    <citation type="submission" date="2019-08" db="EMBL/GenBank/DDBJ databases">
        <title>Genome of Vicingus serpentipes NCIMB 15042.</title>
        <authorList>
            <person name="Bowman J.P."/>
        </authorList>
    </citation>
    <scope>NUCLEOTIDE SEQUENCE [LARGE SCALE GENOMIC DNA]</scope>
    <source>
        <strain evidence="2 3">NCIMB 15042</strain>
    </source>
</reference>
<dbReference type="Proteomes" id="UP000321721">
    <property type="component" value="Unassembled WGS sequence"/>
</dbReference>
<proteinExistence type="predicted"/>
<dbReference type="OrthoDB" id="6400719at2"/>
<keyword evidence="1" id="KW-1133">Transmembrane helix</keyword>
<evidence type="ECO:0000313" key="3">
    <source>
        <dbReference type="Proteomes" id="UP000321721"/>
    </source>
</evidence>
<protein>
    <recommendedName>
        <fullName evidence="4">DUF4870 domain-containing protein</fullName>
    </recommendedName>
</protein>
<evidence type="ECO:0000256" key="1">
    <source>
        <dbReference type="SAM" id="Phobius"/>
    </source>
</evidence>
<feature type="transmembrane region" description="Helical" evidence="1">
    <location>
        <begin position="75"/>
        <end position="96"/>
    </location>
</feature>
<evidence type="ECO:0008006" key="4">
    <source>
        <dbReference type="Google" id="ProtNLM"/>
    </source>
</evidence>